<comment type="similarity">
    <text evidence="2 6">Belongs to the glycosyl hydrolase 30 family.</text>
</comment>
<dbReference type="AlphaFoldDB" id="A0A653BDT0"/>
<dbReference type="GO" id="GO:0006680">
    <property type="term" value="P:glucosylceramide catabolic process"/>
    <property type="evidence" value="ECO:0007669"/>
    <property type="project" value="TreeGrafter"/>
</dbReference>
<evidence type="ECO:0000259" key="7">
    <source>
        <dbReference type="Pfam" id="PF02055"/>
    </source>
</evidence>
<dbReference type="OrthoDB" id="2160638at2759"/>
<dbReference type="Pfam" id="PF02055">
    <property type="entry name" value="Glyco_hydro_30"/>
    <property type="match status" value="1"/>
</dbReference>
<name>A0A653BDT0_CALMS</name>
<dbReference type="Proteomes" id="UP000410492">
    <property type="component" value="Unassembled WGS sequence"/>
</dbReference>
<keyword evidence="4" id="KW-0732">Signal</keyword>
<dbReference type="InterPro" id="IPR017853">
    <property type="entry name" value="GH"/>
</dbReference>
<sequence length="258" mass="29031">LTVFSKTLAEGCLSRDYGNGGTVCVCNADHCDTIEPVTPVEKSSYVIYTTNKAGLRLNKKTDKFATAEDEYENQITVGEKMYQEILGFGGAFTDSTGINILSLNESVQEKLLRSYFSDNGIEYNLCRVPIGGTDFSTRRYSYHDDVEDASLSNFKLQDEDHKYKIPLIKRAAAYQNDLQLFGSAWSAPKWMKVHDLPAGPFGYLKKKYYQAWADYHVKFLDAYAKENITFWGMTTGNEPFTGLLPVPVPAVGWTAQRQ</sequence>
<accession>A0A653BDT0</accession>
<dbReference type="GO" id="GO:0016020">
    <property type="term" value="C:membrane"/>
    <property type="evidence" value="ECO:0007669"/>
    <property type="project" value="GOC"/>
</dbReference>
<proteinExistence type="inferred from homology"/>
<evidence type="ECO:0000313" key="9">
    <source>
        <dbReference type="Proteomes" id="UP000410492"/>
    </source>
</evidence>
<gene>
    <name evidence="8" type="ORF">CALMAC_LOCUS5</name>
</gene>
<dbReference type="EC" id="3.2.1.45" evidence="3 6"/>
<keyword evidence="5 6" id="KW-0378">Hydrolase</keyword>
<dbReference type="GO" id="GO:0004348">
    <property type="term" value="F:glucosylceramidase activity"/>
    <property type="evidence" value="ECO:0007669"/>
    <property type="project" value="UniProtKB-EC"/>
</dbReference>
<organism evidence="8 9">
    <name type="scientific">Callosobruchus maculatus</name>
    <name type="common">Southern cowpea weevil</name>
    <name type="synonym">Pulse bruchid</name>
    <dbReference type="NCBI Taxonomy" id="64391"/>
    <lineage>
        <taxon>Eukaryota</taxon>
        <taxon>Metazoa</taxon>
        <taxon>Ecdysozoa</taxon>
        <taxon>Arthropoda</taxon>
        <taxon>Hexapoda</taxon>
        <taxon>Insecta</taxon>
        <taxon>Pterygota</taxon>
        <taxon>Neoptera</taxon>
        <taxon>Endopterygota</taxon>
        <taxon>Coleoptera</taxon>
        <taxon>Polyphaga</taxon>
        <taxon>Cucujiformia</taxon>
        <taxon>Chrysomeloidea</taxon>
        <taxon>Chrysomelidae</taxon>
        <taxon>Bruchinae</taxon>
        <taxon>Bruchini</taxon>
        <taxon>Callosobruchus</taxon>
    </lineage>
</organism>
<feature type="domain" description="Glycosyl hydrolase family 30 TIM-barrel" evidence="7">
    <location>
        <begin position="85"/>
        <end position="257"/>
    </location>
</feature>
<dbReference type="PRINTS" id="PR00843">
    <property type="entry name" value="GLHYDRLASE30"/>
</dbReference>
<evidence type="ECO:0000256" key="1">
    <source>
        <dbReference type="ARBA" id="ARBA00001013"/>
    </source>
</evidence>
<evidence type="ECO:0000256" key="5">
    <source>
        <dbReference type="ARBA" id="ARBA00022801"/>
    </source>
</evidence>
<dbReference type="InterPro" id="IPR001139">
    <property type="entry name" value="Glyco_hydro_30"/>
</dbReference>
<evidence type="ECO:0000256" key="2">
    <source>
        <dbReference type="ARBA" id="ARBA00005382"/>
    </source>
</evidence>
<dbReference type="PANTHER" id="PTHR11069:SF23">
    <property type="entry name" value="LYSOSOMAL ACID GLUCOSYLCERAMIDASE"/>
    <property type="match status" value="1"/>
</dbReference>
<reference evidence="8 9" key="1">
    <citation type="submission" date="2019-01" db="EMBL/GenBank/DDBJ databases">
        <authorList>
            <person name="Sayadi A."/>
        </authorList>
    </citation>
    <scope>NUCLEOTIDE SEQUENCE [LARGE SCALE GENOMIC DNA]</scope>
</reference>
<evidence type="ECO:0000256" key="6">
    <source>
        <dbReference type="RuleBase" id="RU361188"/>
    </source>
</evidence>
<dbReference type="PANTHER" id="PTHR11069">
    <property type="entry name" value="GLUCOSYLCERAMIDASE"/>
    <property type="match status" value="1"/>
</dbReference>
<dbReference type="InterPro" id="IPR033453">
    <property type="entry name" value="Glyco_hydro_30_TIM-barrel"/>
</dbReference>
<keyword evidence="6" id="KW-0326">Glycosidase</keyword>
<dbReference type="EMBL" id="CAACVG010000014">
    <property type="protein sequence ID" value="VEN33464.1"/>
    <property type="molecule type" value="Genomic_DNA"/>
</dbReference>
<evidence type="ECO:0000313" key="8">
    <source>
        <dbReference type="EMBL" id="VEN33464.1"/>
    </source>
</evidence>
<dbReference type="Gene3D" id="3.20.20.80">
    <property type="entry name" value="Glycosidases"/>
    <property type="match status" value="1"/>
</dbReference>
<keyword evidence="9" id="KW-1185">Reference proteome</keyword>
<evidence type="ECO:0000256" key="4">
    <source>
        <dbReference type="ARBA" id="ARBA00022729"/>
    </source>
</evidence>
<evidence type="ECO:0000256" key="3">
    <source>
        <dbReference type="ARBA" id="ARBA00012658"/>
    </source>
</evidence>
<protein>
    <recommendedName>
        <fullName evidence="3 6">Glucosylceramidase</fullName>
        <ecNumber evidence="3 6">3.2.1.45</ecNumber>
    </recommendedName>
</protein>
<comment type="catalytic activity">
    <reaction evidence="1">
        <text>a beta-D-glucosyl-(1&lt;-&gt;1')-N-acylsphing-4-enine + H2O = an N-acylsphing-4-enine + D-glucose</text>
        <dbReference type="Rhea" id="RHEA:13269"/>
        <dbReference type="ChEBI" id="CHEBI:4167"/>
        <dbReference type="ChEBI" id="CHEBI:15377"/>
        <dbReference type="ChEBI" id="CHEBI:22801"/>
        <dbReference type="ChEBI" id="CHEBI:52639"/>
        <dbReference type="EC" id="3.2.1.45"/>
    </reaction>
    <physiologicalReaction direction="left-to-right" evidence="1">
        <dbReference type="Rhea" id="RHEA:13270"/>
    </physiologicalReaction>
</comment>
<keyword evidence="6" id="KW-0443">Lipid metabolism</keyword>
<dbReference type="SUPFAM" id="SSF51011">
    <property type="entry name" value="Glycosyl hydrolase domain"/>
    <property type="match status" value="1"/>
</dbReference>
<keyword evidence="6" id="KW-0746">Sphingolipid metabolism</keyword>
<feature type="non-terminal residue" evidence="8">
    <location>
        <position position="1"/>
    </location>
</feature>
<dbReference type="SUPFAM" id="SSF51445">
    <property type="entry name" value="(Trans)glycosidases"/>
    <property type="match status" value="1"/>
</dbReference>
<feature type="non-terminal residue" evidence="8">
    <location>
        <position position="258"/>
    </location>
</feature>